<dbReference type="InterPro" id="IPR000653">
    <property type="entry name" value="DegT/StrS_aminotransferase"/>
</dbReference>
<evidence type="ECO:0000313" key="4">
    <source>
        <dbReference type="EMBL" id="NLD25675.1"/>
    </source>
</evidence>
<evidence type="ECO:0000256" key="1">
    <source>
        <dbReference type="PIRSR" id="PIRSR000390-1"/>
    </source>
</evidence>
<evidence type="ECO:0000256" key="3">
    <source>
        <dbReference type="RuleBase" id="RU004508"/>
    </source>
</evidence>
<accession>A0A847D163</accession>
<feature type="modified residue" description="N6-(pyridoxal phosphate)lysine" evidence="2">
    <location>
        <position position="186"/>
    </location>
</feature>
<dbReference type="AlphaFoldDB" id="A0A847D163"/>
<dbReference type="Gene3D" id="3.90.1150.10">
    <property type="entry name" value="Aspartate Aminotransferase, domain 1"/>
    <property type="match status" value="1"/>
</dbReference>
<keyword evidence="2 3" id="KW-0663">Pyridoxal phosphate</keyword>
<gene>
    <name evidence="4" type="ORF">GX656_03520</name>
</gene>
<dbReference type="GO" id="GO:0000271">
    <property type="term" value="P:polysaccharide biosynthetic process"/>
    <property type="evidence" value="ECO:0007669"/>
    <property type="project" value="TreeGrafter"/>
</dbReference>
<dbReference type="EMBL" id="JAAZBX010000015">
    <property type="protein sequence ID" value="NLD25675.1"/>
    <property type="molecule type" value="Genomic_DNA"/>
</dbReference>
<organism evidence="4 5">
    <name type="scientific">Candidatus Dojkabacteria bacterium</name>
    <dbReference type="NCBI Taxonomy" id="2099670"/>
    <lineage>
        <taxon>Bacteria</taxon>
        <taxon>Candidatus Dojkabacteria</taxon>
    </lineage>
</organism>
<sequence>MSIFIGSLPNNNEDDRLLAKEIVKDENFSKGSLKKLGSYFQNEYSRHEIFLFNKGREGLFTILKSINIESGDEVIVQPFTCIAVVAPILWVKAKPVYVDIELGTFNIDLEKLKESITDSTRAIILQHTFGNLVDVSKAREIVKEINSKRNKDRKIVIIEDCAHFYTTQFKVGQYSDFLLFSFAQDKALSCTQGAMIAIPKNSIYLSKFKTLYKEVRELSITEAKYNARYILLWSLIKKYYYSINIPFLHFSLGKLLLMIFRISNLIKKQASLISLHPEDAFKMSDIQATLLLAQIDRIESLNEHREHITELYLQGLKEEFRFQTNNHSLLRYPLLIGNKDQIKKELKKEKIIIGSWYTTPVFPLLESQLQLAGYVKGSCPIAEHCCENIINLPTNIEVTDEMARKIIWIINSKAIKI</sequence>
<dbReference type="InterPro" id="IPR015424">
    <property type="entry name" value="PyrdxlP-dep_Trfase"/>
</dbReference>
<dbReference type="InterPro" id="IPR015421">
    <property type="entry name" value="PyrdxlP-dep_Trfase_major"/>
</dbReference>
<dbReference type="InterPro" id="IPR015422">
    <property type="entry name" value="PyrdxlP-dep_Trfase_small"/>
</dbReference>
<dbReference type="PIRSF" id="PIRSF000390">
    <property type="entry name" value="PLP_StrS"/>
    <property type="match status" value="1"/>
</dbReference>
<proteinExistence type="inferred from homology"/>
<evidence type="ECO:0008006" key="6">
    <source>
        <dbReference type="Google" id="ProtNLM"/>
    </source>
</evidence>
<protein>
    <recommendedName>
        <fullName evidence="6">DegT/DnrJ/EryC1/StrS aminotransferase family protein</fullName>
    </recommendedName>
</protein>
<reference evidence="4 5" key="1">
    <citation type="journal article" date="2020" name="Biotechnol. Biofuels">
        <title>New insights from the biogas microbiome by comprehensive genome-resolved metagenomics of nearly 1600 species originating from multiple anaerobic digesters.</title>
        <authorList>
            <person name="Campanaro S."/>
            <person name="Treu L."/>
            <person name="Rodriguez-R L.M."/>
            <person name="Kovalovszki A."/>
            <person name="Ziels R.M."/>
            <person name="Maus I."/>
            <person name="Zhu X."/>
            <person name="Kougias P.G."/>
            <person name="Basile A."/>
            <person name="Luo G."/>
            <person name="Schluter A."/>
            <person name="Konstantinidis K.T."/>
            <person name="Angelidaki I."/>
        </authorList>
    </citation>
    <scope>NUCLEOTIDE SEQUENCE [LARGE SCALE GENOMIC DNA]</scope>
    <source>
        <strain evidence="4">AS06rmzACSIP_65</strain>
    </source>
</reference>
<dbReference type="Proteomes" id="UP000545876">
    <property type="component" value="Unassembled WGS sequence"/>
</dbReference>
<name>A0A847D163_9BACT</name>
<feature type="active site" description="Proton acceptor" evidence="1">
    <location>
        <position position="186"/>
    </location>
</feature>
<evidence type="ECO:0000256" key="2">
    <source>
        <dbReference type="PIRSR" id="PIRSR000390-2"/>
    </source>
</evidence>
<dbReference type="Gene3D" id="3.40.640.10">
    <property type="entry name" value="Type I PLP-dependent aspartate aminotransferase-like (Major domain)"/>
    <property type="match status" value="1"/>
</dbReference>
<comment type="caution">
    <text evidence="4">The sequence shown here is derived from an EMBL/GenBank/DDBJ whole genome shotgun (WGS) entry which is preliminary data.</text>
</comment>
<dbReference type="SUPFAM" id="SSF53383">
    <property type="entry name" value="PLP-dependent transferases"/>
    <property type="match status" value="1"/>
</dbReference>
<dbReference type="Pfam" id="PF01041">
    <property type="entry name" value="DegT_DnrJ_EryC1"/>
    <property type="match status" value="2"/>
</dbReference>
<comment type="similarity">
    <text evidence="3">Belongs to the DegT/DnrJ/EryC1 family.</text>
</comment>
<dbReference type="GO" id="GO:0008483">
    <property type="term" value="F:transaminase activity"/>
    <property type="evidence" value="ECO:0007669"/>
    <property type="project" value="TreeGrafter"/>
</dbReference>
<evidence type="ECO:0000313" key="5">
    <source>
        <dbReference type="Proteomes" id="UP000545876"/>
    </source>
</evidence>
<dbReference type="GO" id="GO:0030170">
    <property type="term" value="F:pyridoxal phosphate binding"/>
    <property type="evidence" value="ECO:0007669"/>
    <property type="project" value="TreeGrafter"/>
</dbReference>
<dbReference type="PANTHER" id="PTHR30244:SF34">
    <property type="entry name" value="DTDP-4-AMINO-4,6-DIDEOXYGALACTOSE TRANSAMINASE"/>
    <property type="match status" value="1"/>
</dbReference>
<dbReference type="PANTHER" id="PTHR30244">
    <property type="entry name" value="TRANSAMINASE"/>
    <property type="match status" value="1"/>
</dbReference>